<organism evidence="2 3">
    <name type="scientific">Papaver nudicaule</name>
    <name type="common">Iceland poppy</name>
    <dbReference type="NCBI Taxonomy" id="74823"/>
    <lineage>
        <taxon>Eukaryota</taxon>
        <taxon>Viridiplantae</taxon>
        <taxon>Streptophyta</taxon>
        <taxon>Embryophyta</taxon>
        <taxon>Tracheophyta</taxon>
        <taxon>Spermatophyta</taxon>
        <taxon>Magnoliopsida</taxon>
        <taxon>Ranunculales</taxon>
        <taxon>Papaveraceae</taxon>
        <taxon>Papaveroideae</taxon>
        <taxon>Papaver</taxon>
    </lineage>
</organism>
<dbReference type="Proteomes" id="UP001177140">
    <property type="component" value="Unassembled WGS sequence"/>
</dbReference>
<reference evidence="2" key="1">
    <citation type="submission" date="2022-03" db="EMBL/GenBank/DDBJ databases">
        <title>A functionally conserved STORR gene fusion in Papaver species that diverged 16.8 million years ago.</title>
        <authorList>
            <person name="Catania T."/>
        </authorList>
    </citation>
    <scope>NUCLEOTIDE SEQUENCE</scope>
    <source>
        <strain evidence="2">S-191538</strain>
    </source>
</reference>
<sequence length="87" mass="9777">MDLSLGTPGLISKLPPSVKDVKDLCFGTFPSANLPLKYSPVGSYEKQQQPIRYVYPEEENTSEDEDDKDEGGKANFPFSIFMRLPYV</sequence>
<comment type="caution">
    <text evidence="2">The sequence shown here is derived from an EMBL/GenBank/DDBJ whole genome shotgun (WGS) entry which is preliminary data.</text>
</comment>
<keyword evidence="3" id="KW-1185">Reference proteome</keyword>
<dbReference type="EMBL" id="JAJJMA010327657">
    <property type="protein sequence ID" value="MCL7050422.1"/>
    <property type="molecule type" value="Genomic_DNA"/>
</dbReference>
<evidence type="ECO:0000313" key="3">
    <source>
        <dbReference type="Proteomes" id="UP001177140"/>
    </source>
</evidence>
<feature type="non-terminal residue" evidence="2">
    <location>
        <position position="87"/>
    </location>
</feature>
<dbReference type="AlphaFoldDB" id="A0AA41VZK7"/>
<accession>A0AA41VZK7</accession>
<protein>
    <submittedName>
        <fullName evidence="2">Uncharacterized protein</fullName>
    </submittedName>
</protein>
<gene>
    <name evidence="2" type="ORF">MKW94_019406</name>
</gene>
<evidence type="ECO:0000256" key="1">
    <source>
        <dbReference type="SAM" id="MobiDB-lite"/>
    </source>
</evidence>
<proteinExistence type="predicted"/>
<feature type="region of interest" description="Disordered" evidence="1">
    <location>
        <begin position="55"/>
        <end position="75"/>
    </location>
</feature>
<evidence type="ECO:0000313" key="2">
    <source>
        <dbReference type="EMBL" id="MCL7050422.1"/>
    </source>
</evidence>
<name>A0AA41VZK7_PAPNU</name>
<feature type="compositionally biased region" description="Acidic residues" evidence="1">
    <location>
        <begin position="56"/>
        <end position="69"/>
    </location>
</feature>